<reference evidence="1" key="1">
    <citation type="journal article" date="2011" name="PLoS Biol.">
        <title>Gene gain and loss during evolution of obligate parasitism in the white rust pathogen of Arabidopsis thaliana.</title>
        <authorList>
            <person name="Kemen E."/>
            <person name="Gardiner A."/>
            <person name="Schultz-Larsen T."/>
            <person name="Kemen A.C."/>
            <person name="Balmuth A.L."/>
            <person name="Robert-Seilaniantz A."/>
            <person name="Bailey K."/>
            <person name="Holub E."/>
            <person name="Studholme D.J."/>
            <person name="Maclean D."/>
            <person name="Jones J.D."/>
        </authorList>
    </citation>
    <scope>NUCLEOTIDE SEQUENCE</scope>
</reference>
<protein>
    <submittedName>
        <fullName evidence="1">AlNc14C21G2146 protein</fullName>
    </submittedName>
</protein>
<gene>
    <name evidence="1" type="primary">AlNc14C21G2146</name>
    <name evidence="1" type="ORF">ALNC14_025150</name>
</gene>
<dbReference type="HOGENOM" id="CLU_2610998_0_0_1"/>
<dbReference type="AlphaFoldDB" id="F0W5I1"/>
<dbReference type="EMBL" id="FR824066">
    <property type="protein sequence ID" value="CCA16372.1"/>
    <property type="molecule type" value="Genomic_DNA"/>
</dbReference>
<sequence length="79" mass="9446">MVQIDYRVERHQTSSHHHATATVCEYTAEKKVPFQNIVEKIEEIYEKRNEDATHTERFQMLVTIWANILDRQLPDTEEC</sequence>
<proteinExistence type="predicted"/>
<accession>F0W5I1</accession>
<reference evidence="1" key="2">
    <citation type="submission" date="2011-02" db="EMBL/GenBank/DDBJ databases">
        <authorList>
            <person name="MacLean D."/>
        </authorList>
    </citation>
    <scope>NUCLEOTIDE SEQUENCE</scope>
</reference>
<evidence type="ECO:0000313" key="1">
    <source>
        <dbReference type="EMBL" id="CCA16372.1"/>
    </source>
</evidence>
<organism evidence="1">
    <name type="scientific">Albugo laibachii Nc14</name>
    <dbReference type="NCBI Taxonomy" id="890382"/>
    <lineage>
        <taxon>Eukaryota</taxon>
        <taxon>Sar</taxon>
        <taxon>Stramenopiles</taxon>
        <taxon>Oomycota</taxon>
        <taxon>Peronosporomycetes</taxon>
        <taxon>Albuginales</taxon>
        <taxon>Albuginaceae</taxon>
        <taxon>Albugo</taxon>
    </lineage>
</organism>
<name>F0W5I1_9STRA</name>